<name>A0A172UIB4_9MYCO</name>
<organism evidence="2 3">
    <name type="scientific">Mycobacterium adipatum</name>
    <dbReference type="NCBI Taxonomy" id="1682113"/>
    <lineage>
        <taxon>Bacteria</taxon>
        <taxon>Bacillati</taxon>
        <taxon>Actinomycetota</taxon>
        <taxon>Actinomycetes</taxon>
        <taxon>Mycobacteriales</taxon>
        <taxon>Mycobacteriaceae</taxon>
        <taxon>Mycobacterium</taxon>
    </lineage>
</organism>
<dbReference type="STRING" id="1682113.A7U43_04610"/>
<keyword evidence="3" id="KW-1185">Reference proteome</keyword>
<feature type="compositionally biased region" description="Pro residues" evidence="1">
    <location>
        <begin position="87"/>
        <end position="100"/>
    </location>
</feature>
<evidence type="ECO:0000313" key="2">
    <source>
        <dbReference type="EMBL" id="ANE78711.1"/>
    </source>
</evidence>
<dbReference type="AlphaFoldDB" id="A0A172UIB4"/>
<reference evidence="2 3" key="1">
    <citation type="submission" date="2016-05" db="EMBL/GenBank/DDBJ databases">
        <title>Complete genome sequence of a phthalic acid esters degrading Mycobacterium sp. YC-RL4.</title>
        <authorList>
            <person name="Ren L."/>
            <person name="Fan S."/>
            <person name="Ruth N."/>
            <person name="Jia Y."/>
            <person name="Wang J."/>
            <person name="Qiao C."/>
        </authorList>
    </citation>
    <scope>NUCLEOTIDE SEQUENCE [LARGE SCALE GENOMIC DNA]</scope>
    <source>
        <strain evidence="2 3">YC-RL4</strain>
    </source>
</reference>
<evidence type="ECO:0000256" key="1">
    <source>
        <dbReference type="SAM" id="MobiDB-lite"/>
    </source>
</evidence>
<feature type="compositionally biased region" description="Low complexity" evidence="1">
    <location>
        <begin position="240"/>
        <end position="252"/>
    </location>
</feature>
<dbReference type="Proteomes" id="UP000077143">
    <property type="component" value="Chromosome"/>
</dbReference>
<dbReference type="PROSITE" id="PS51257">
    <property type="entry name" value="PROKAR_LIPOPROTEIN"/>
    <property type="match status" value="1"/>
</dbReference>
<accession>A0A172UIB4</accession>
<feature type="compositionally biased region" description="Low complexity" evidence="1">
    <location>
        <begin position="101"/>
        <end position="114"/>
    </location>
</feature>
<dbReference type="EMBL" id="CP015596">
    <property type="protein sequence ID" value="ANE78711.1"/>
    <property type="molecule type" value="Genomic_DNA"/>
</dbReference>
<feature type="region of interest" description="Disordered" evidence="1">
    <location>
        <begin position="38"/>
        <end position="188"/>
    </location>
</feature>
<feature type="region of interest" description="Disordered" evidence="1">
    <location>
        <begin position="220"/>
        <end position="256"/>
    </location>
</feature>
<protein>
    <submittedName>
        <fullName evidence="2">Uncharacterized protein</fullName>
    </submittedName>
</protein>
<evidence type="ECO:0000313" key="3">
    <source>
        <dbReference type="Proteomes" id="UP000077143"/>
    </source>
</evidence>
<sequence length="321" mass="31755">MRGGDDVGSRMRVAAVTCLVSSGLFVGGACGAVALAEPDSEGASTTADSPGRTAQDRADQPRRTGPRGVTTVTRAGAGSPGQRTASPPVPTGLPLAPAPADPATLPDAAATTDASKLPVDPEPVVSGVDDDADDDDECGWGWWPLPPNTQSSAPNGGDGYGGGAPSAARPPAGRPGVPPGTNIPPRELLPESPVLPVIPDLAGPLPAIVVPPGVPGIAGSVGNSELTTPAPESPPPPAPARVAPAERPAAPRTGDGQVVASSYRAGYGEYLRTAGMYEVAAVAVPGATGIMLLTGAGGFIGYRQARAGLVIRSRGAARFSS</sequence>
<gene>
    <name evidence="2" type="ORF">A7U43_04610</name>
</gene>
<feature type="compositionally biased region" description="Acidic residues" evidence="1">
    <location>
        <begin position="128"/>
        <end position="138"/>
    </location>
</feature>
<proteinExistence type="predicted"/>
<dbReference type="KEGG" id="madi:A7U43_04610"/>
<feature type="compositionally biased region" description="Pro residues" evidence="1">
    <location>
        <begin position="172"/>
        <end position="182"/>
    </location>
</feature>